<dbReference type="InterPro" id="IPR037895">
    <property type="entry name" value="NUDCD1"/>
</dbReference>
<keyword evidence="5" id="KW-0539">Nucleus</keyword>
<dbReference type="PANTHER" id="PTHR21664:SF1">
    <property type="entry name" value="NUDC DOMAIN-CONTAINING PROTEIN 1"/>
    <property type="match status" value="1"/>
</dbReference>
<dbReference type="AlphaFoldDB" id="A0AA39JV92"/>
<evidence type="ECO:0000256" key="1">
    <source>
        <dbReference type="ARBA" id="ARBA00004123"/>
    </source>
</evidence>
<reference evidence="7" key="1">
    <citation type="submission" date="2023-06" db="EMBL/GenBank/DDBJ databases">
        <authorList>
            <consortium name="Lawrence Berkeley National Laboratory"/>
            <person name="Ahrendt S."/>
            <person name="Sahu N."/>
            <person name="Indic B."/>
            <person name="Wong-Bajracharya J."/>
            <person name="Merenyi Z."/>
            <person name="Ke H.-M."/>
            <person name="Monk M."/>
            <person name="Kocsube S."/>
            <person name="Drula E."/>
            <person name="Lipzen A."/>
            <person name="Balint B."/>
            <person name="Henrissat B."/>
            <person name="Andreopoulos B."/>
            <person name="Martin F.M."/>
            <person name="Harder C.B."/>
            <person name="Rigling D."/>
            <person name="Ford K.L."/>
            <person name="Foster G.D."/>
            <person name="Pangilinan J."/>
            <person name="Papanicolaou A."/>
            <person name="Barry K."/>
            <person name="LaButti K."/>
            <person name="Viragh M."/>
            <person name="Koriabine M."/>
            <person name="Yan M."/>
            <person name="Riley R."/>
            <person name="Champramary S."/>
            <person name="Plett K.L."/>
            <person name="Tsai I.J."/>
            <person name="Slot J."/>
            <person name="Sipos G."/>
            <person name="Plett J."/>
            <person name="Nagy L.G."/>
            <person name="Grigoriev I.V."/>
        </authorList>
    </citation>
    <scope>NUCLEOTIDE SEQUENCE</scope>
    <source>
        <strain evidence="7">FPL87.14</strain>
    </source>
</reference>
<dbReference type="GO" id="GO:0005737">
    <property type="term" value="C:cytoplasm"/>
    <property type="evidence" value="ECO:0007669"/>
    <property type="project" value="UniProtKB-SubCell"/>
</dbReference>
<evidence type="ECO:0000256" key="3">
    <source>
        <dbReference type="ARBA" id="ARBA00018915"/>
    </source>
</evidence>
<organism evidence="7 8">
    <name type="scientific">Armillaria borealis</name>
    <dbReference type="NCBI Taxonomy" id="47425"/>
    <lineage>
        <taxon>Eukaryota</taxon>
        <taxon>Fungi</taxon>
        <taxon>Dikarya</taxon>
        <taxon>Basidiomycota</taxon>
        <taxon>Agaricomycotina</taxon>
        <taxon>Agaricomycetes</taxon>
        <taxon>Agaricomycetidae</taxon>
        <taxon>Agaricales</taxon>
        <taxon>Marasmiineae</taxon>
        <taxon>Physalacriaceae</taxon>
        <taxon>Armillaria</taxon>
    </lineage>
</organism>
<sequence>MASFRLQRELINPRFEGYKLDAISQDDVVTRYNLEHKATQVTSSNKSLLTFKEMQSRITHNHLATCGKYAVYVDSQFNLIAIYLAPNKGTGQPNFRVVFEIPQSIESASIESHRKEYPSAAFLSSSVVFLADGSGSLYVLRTTETGPFELISYYQLPSSPGLPFRIHSVDFASPSAVVAVLSSRNYADGDDVPVLNKQAHVDFDVWAVNLVALDVVSSDVQTMNVVWQRRGDDVPTYVTYVPSRQCHLLVGGSVYRNIGTSPTPSYSPKPDEMVPIPRANENLDSTENGPMKPPPYSWYQTSDSLTIAFPLPYTTPKSNIHVEFSAHSLTLHIHGEALEAIPFPDYHNEAFWGEIELSSCLWTWDREAEHSFGLLTLHLEKQHEGTRWMQVFKNHAVEVPETLDPSELYKIREALEKYTAALRDGEDLSGLGLGRGVPSFAEGEIDEEVDGSVGRQAYLTWVTTNGDSPSWASKSHEIPIRLLSTPFPGSATPNVSLITKESVDGPVFTLGSEDGSEWIHTSTYSALAFVLASKRDTRFIYHTNAAVLAFESGAQNRGANVYIYRAVPPTEQWAKQAILKVNDGIGGSLLGVGSIETQEGGQMIICLAENELVTIRDI</sequence>
<evidence type="ECO:0000256" key="4">
    <source>
        <dbReference type="ARBA" id="ARBA00022490"/>
    </source>
</evidence>
<accession>A0AA39JV92</accession>
<dbReference type="Gene3D" id="2.60.40.790">
    <property type="match status" value="1"/>
</dbReference>
<protein>
    <recommendedName>
        <fullName evidence="3">NudC domain-containing protein 1</fullName>
    </recommendedName>
</protein>
<dbReference type="SUPFAM" id="SSF49764">
    <property type="entry name" value="HSP20-like chaperones"/>
    <property type="match status" value="1"/>
</dbReference>
<proteinExistence type="predicted"/>
<dbReference type="PANTHER" id="PTHR21664">
    <property type="entry name" value="CHRONIC MYELOGENOUS LEUKEMIA TUMOR ANTIGEN 66"/>
    <property type="match status" value="1"/>
</dbReference>
<dbReference type="CDD" id="cd06467">
    <property type="entry name" value="p23_NUDC_like"/>
    <property type="match status" value="1"/>
</dbReference>
<feature type="domain" description="CS" evidence="6">
    <location>
        <begin position="291"/>
        <end position="392"/>
    </location>
</feature>
<evidence type="ECO:0000259" key="6">
    <source>
        <dbReference type="PROSITE" id="PS51203"/>
    </source>
</evidence>
<dbReference type="EMBL" id="JAUEPT010000008">
    <property type="protein sequence ID" value="KAK0449202.1"/>
    <property type="molecule type" value="Genomic_DNA"/>
</dbReference>
<dbReference type="InterPro" id="IPR008978">
    <property type="entry name" value="HSP20-like_chaperone"/>
</dbReference>
<dbReference type="Proteomes" id="UP001175226">
    <property type="component" value="Unassembled WGS sequence"/>
</dbReference>
<name>A0AA39JV92_9AGAR</name>
<keyword evidence="4" id="KW-0963">Cytoplasm</keyword>
<dbReference type="InterPro" id="IPR007052">
    <property type="entry name" value="CS_dom"/>
</dbReference>
<evidence type="ECO:0000313" key="7">
    <source>
        <dbReference type="EMBL" id="KAK0449202.1"/>
    </source>
</evidence>
<dbReference type="PROSITE" id="PS51203">
    <property type="entry name" value="CS"/>
    <property type="match status" value="1"/>
</dbReference>
<dbReference type="Pfam" id="PF04969">
    <property type="entry name" value="CS"/>
    <property type="match status" value="1"/>
</dbReference>
<evidence type="ECO:0000256" key="5">
    <source>
        <dbReference type="ARBA" id="ARBA00023242"/>
    </source>
</evidence>
<evidence type="ECO:0000256" key="2">
    <source>
        <dbReference type="ARBA" id="ARBA00004496"/>
    </source>
</evidence>
<comment type="caution">
    <text evidence="7">The sequence shown here is derived from an EMBL/GenBank/DDBJ whole genome shotgun (WGS) entry which is preliminary data.</text>
</comment>
<gene>
    <name evidence="7" type="ORF">EV421DRAFT_1995585</name>
</gene>
<keyword evidence="8" id="KW-1185">Reference proteome</keyword>
<dbReference type="GO" id="GO:0005634">
    <property type="term" value="C:nucleus"/>
    <property type="evidence" value="ECO:0007669"/>
    <property type="project" value="UniProtKB-SubCell"/>
</dbReference>
<comment type="subcellular location">
    <subcellularLocation>
        <location evidence="2">Cytoplasm</location>
    </subcellularLocation>
    <subcellularLocation>
        <location evidence="1">Nucleus</location>
    </subcellularLocation>
</comment>
<evidence type="ECO:0000313" key="8">
    <source>
        <dbReference type="Proteomes" id="UP001175226"/>
    </source>
</evidence>